<gene>
    <name evidence="3" type="primary">LOC110796419</name>
</gene>
<evidence type="ECO:0000313" key="3">
    <source>
        <dbReference type="RefSeq" id="XP_056684167.1"/>
    </source>
</evidence>
<dbReference type="GeneID" id="110796419"/>
<evidence type="ECO:0000313" key="2">
    <source>
        <dbReference type="Proteomes" id="UP000813463"/>
    </source>
</evidence>
<protein>
    <submittedName>
        <fullName evidence="3">Uncharacterized protein</fullName>
    </submittedName>
</protein>
<evidence type="ECO:0000256" key="1">
    <source>
        <dbReference type="SAM" id="MobiDB-lite"/>
    </source>
</evidence>
<keyword evidence="2" id="KW-1185">Reference proteome</keyword>
<organism evidence="2 3">
    <name type="scientific">Spinacia oleracea</name>
    <name type="common">Spinach</name>
    <dbReference type="NCBI Taxonomy" id="3562"/>
    <lineage>
        <taxon>Eukaryota</taxon>
        <taxon>Viridiplantae</taxon>
        <taxon>Streptophyta</taxon>
        <taxon>Embryophyta</taxon>
        <taxon>Tracheophyta</taxon>
        <taxon>Spermatophyta</taxon>
        <taxon>Magnoliopsida</taxon>
        <taxon>eudicotyledons</taxon>
        <taxon>Gunneridae</taxon>
        <taxon>Pentapetalae</taxon>
        <taxon>Caryophyllales</taxon>
        <taxon>Chenopodiaceae</taxon>
        <taxon>Chenopodioideae</taxon>
        <taxon>Anserineae</taxon>
        <taxon>Spinacia</taxon>
    </lineage>
</organism>
<proteinExistence type="predicted"/>
<feature type="region of interest" description="Disordered" evidence="1">
    <location>
        <begin position="25"/>
        <end position="49"/>
    </location>
</feature>
<reference evidence="2" key="1">
    <citation type="journal article" date="2021" name="Nat. Commun.">
        <title>Genomic analyses provide insights into spinach domestication and the genetic basis of agronomic traits.</title>
        <authorList>
            <person name="Cai X."/>
            <person name="Sun X."/>
            <person name="Xu C."/>
            <person name="Sun H."/>
            <person name="Wang X."/>
            <person name="Ge C."/>
            <person name="Zhang Z."/>
            <person name="Wang Q."/>
            <person name="Fei Z."/>
            <person name="Jiao C."/>
            <person name="Wang Q."/>
        </authorList>
    </citation>
    <scope>NUCLEOTIDE SEQUENCE [LARGE SCALE GENOMIC DNA]</scope>
    <source>
        <strain evidence="2">cv. Varoflay</strain>
    </source>
</reference>
<accession>A0ABM3QLD4</accession>
<reference evidence="3" key="2">
    <citation type="submission" date="2025-08" db="UniProtKB">
        <authorList>
            <consortium name="RefSeq"/>
        </authorList>
    </citation>
    <scope>IDENTIFICATION</scope>
    <source>
        <tissue evidence="3">Leaf</tissue>
    </source>
</reference>
<name>A0ABM3QLD4_SPIOL</name>
<dbReference type="RefSeq" id="XP_056684167.1">
    <property type="nucleotide sequence ID" value="XM_056828189.1"/>
</dbReference>
<sequence>MNSQAPRLSSSLTLRPLLLPAAVDTVAPPDHRRSSSAIPQPPAQHHRSHLRLVANLFPPPLLAAAQPYRRPARSLLLIWRRILCGRLLNSLKWPISLFTQVSKDQ</sequence>
<dbReference type="Proteomes" id="UP000813463">
    <property type="component" value="Chromosome 5"/>
</dbReference>